<evidence type="ECO:0000256" key="2">
    <source>
        <dbReference type="SAM" id="SignalP"/>
    </source>
</evidence>
<accession>A0A168QGL0</accession>
<gene>
    <name evidence="3" type="primary">ABSGL_10516.1 scaffold 12026</name>
</gene>
<sequence length="316" mass="35071">MLLIQCLTSITGLLFLLSSPVSPLPVPHGDMMVDSAVMFANKPMVPEQWPSSTDLNDDQQPFTNSESPDFDVDLNRFTQLLSAHIMSEHLDSAITALSKKLAGQIQDSIQLITHQQVFFPNIAIMEKAGPTTDDVDVRLLKEQLQGAVGSYVQDQLPSLWYNHRSFVALDSISLRSFMETTLVEHCPIADDNNQGKIISHQCLQPLAAQFSATLDTYVKTNMQSALADIVQQDLPQLLAMTDNHVRAILNHFNTFLLPPHSQLRMNPLSLKDHQDWSSMDHINAILDSIAASESKDVLVHSIQRYALLAKSTASST</sequence>
<feature type="chain" id="PRO_5007899865" evidence="2">
    <location>
        <begin position="24"/>
        <end position="316"/>
    </location>
</feature>
<feature type="region of interest" description="Disordered" evidence="1">
    <location>
        <begin position="48"/>
        <end position="68"/>
    </location>
</feature>
<protein>
    <submittedName>
        <fullName evidence="3">Uncharacterized protein</fullName>
    </submittedName>
</protein>
<feature type="compositionally biased region" description="Polar residues" evidence="1">
    <location>
        <begin position="49"/>
        <end position="67"/>
    </location>
</feature>
<dbReference type="OrthoDB" id="2287593at2759"/>
<keyword evidence="4" id="KW-1185">Reference proteome</keyword>
<keyword evidence="2" id="KW-0732">Signal</keyword>
<dbReference type="InParanoid" id="A0A168QGL0"/>
<dbReference type="AlphaFoldDB" id="A0A168QGL0"/>
<organism evidence="3">
    <name type="scientific">Absidia glauca</name>
    <name type="common">Pin mould</name>
    <dbReference type="NCBI Taxonomy" id="4829"/>
    <lineage>
        <taxon>Eukaryota</taxon>
        <taxon>Fungi</taxon>
        <taxon>Fungi incertae sedis</taxon>
        <taxon>Mucoromycota</taxon>
        <taxon>Mucoromycotina</taxon>
        <taxon>Mucoromycetes</taxon>
        <taxon>Mucorales</taxon>
        <taxon>Cunninghamellaceae</taxon>
        <taxon>Absidia</taxon>
    </lineage>
</organism>
<evidence type="ECO:0000313" key="3">
    <source>
        <dbReference type="EMBL" id="SAM04650.1"/>
    </source>
</evidence>
<reference evidence="3" key="1">
    <citation type="submission" date="2016-04" db="EMBL/GenBank/DDBJ databases">
        <authorList>
            <person name="Evans L.H."/>
            <person name="Alamgir A."/>
            <person name="Owens N."/>
            <person name="Weber N.D."/>
            <person name="Virtaneva K."/>
            <person name="Barbian K."/>
            <person name="Babar A."/>
            <person name="Rosenke K."/>
        </authorList>
    </citation>
    <scope>NUCLEOTIDE SEQUENCE [LARGE SCALE GENOMIC DNA]</scope>
    <source>
        <strain evidence="3">CBS 101.48</strain>
    </source>
</reference>
<evidence type="ECO:0000313" key="4">
    <source>
        <dbReference type="Proteomes" id="UP000078561"/>
    </source>
</evidence>
<evidence type="ECO:0000256" key="1">
    <source>
        <dbReference type="SAM" id="MobiDB-lite"/>
    </source>
</evidence>
<feature type="signal peptide" evidence="2">
    <location>
        <begin position="1"/>
        <end position="23"/>
    </location>
</feature>
<proteinExistence type="predicted"/>
<dbReference type="Proteomes" id="UP000078561">
    <property type="component" value="Unassembled WGS sequence"/>
</dbReference>
<name>A0A168QGL0_ABSGL</name>
<dbReference type="EMBL" id="LT554414">
    <property type="protein sequence ID" value="SAM04650.1"/>
    <property type="molecule type" value="Genomic_DNA"/>
</dbReference>